<dbReference type="EMBL" id="VRMQ01000005">
    <property type="protein sequence ID" value="TXN14670.1"/>
    <property type="molecule type" value="Genomic_DNA"/>
</dbReference>
<dbReference type="EMBL" id="DACQKT010000005">
    <property type="protein sequence ID" value="HAS6677863.1"/>
    <property type="molecule type" value="Genomic_DNA"/>
</dbReference>
<dbReference type="EMBL" id="NIXT01000063">
    <property type="protein sequence ID" value="OXE34426.1"/>
    <property type="molecule type" value="Genomic_DNA"/>
</dbReference>
<name>A0A227BTI3_VIBPH</name>
<evidence type="ECO:0000313" key="4">
    <source>
        <dbReference type="EMBL" id="QHH11011.1"/>
    </source>
</evidence>
<evidence type="ECO:0000313" key="5">
    <source>
        <dbReference type="EMBL" id="TXN14670.1"/>
    </source>
</evidence>
<sequence length="71" mass="7795">MTSNGNRRKEKSDPIGSPSRSGKASSISWQLNQEAINYTGSNVSNVVSKRIRASSWINVSSPSQHQLINFC</sequence>
<dbReference type="Proteomes" id="UP000214596">
    <property type="component" value="Unassembled WGS sequence"/>
</dbReference>
<dbReference type="Proteomes" id="UP000464718">
    <property type="component" value="Chromosome i"/>
</dbReference>
<reference evidence="3 6" key="1">
    <citation type="journal article" date="2017" name="Appl. Environ. Microbiol.">
        <title>Parallel evolution of two clades of a major Atlantic endemic Vibrio parahaemolyticus pathogen lineage by independent acquisition of related pathogenicity islands.</title>
        <authorList>
            <person name="Xu F."/>
            <person name="Gonzalez-Escalona N."/>
            <person name="Drees K.P."/>
            <person name="Sebra R.P."/>
            <person name="Cooper V.S."/>
            <person name="Jones S.H."/>
            <person name="Whistler C.A."/>
        </authorList>
    </citation>
    <scope>NUCLEOTIDE SEQUENCE [LARGE SCALE GENOMIC DNA]</scope>
    <source>
        <strain evidence="3 6">MAVP-3</strain>
    </source>
</reference>
<protein>
    <submittedName>
        <fullName evidence="3">Uncharacterized protein</fullName>
    </submittedName>
</protein>
<reference evidence="5 7" key="4">
    <citation type="submission" date="2019-08" db="EMBL/GenBank/DDBJ databases">
        <title>Emerging of two pre-pandemic pathogenic O4:KUT lineages of Vibrio parahaemolyticus in coastal eastern China.</title>
        <authorList>
            <person name="Yu H."/>
        </authorList>
    </citation>
    <scope>NUCLEOTIDE SEQUENCE [LARGE SCALE GENOMIC DNA]</scope>
    <source>
        <strain evidence="5 7">HZ17-383</strain>
    </source>
</reference>
<evidence type="ECO:0000313" key="2">
    <source>
        <dbReference type="EMBL" id="HAS6677863.1"/>
    </source>
</evidence>
<evidence type="ECO:0000313" key="7">
    <source>
        <dbReference type="Proteomes" id="UP000321504"/>
    </source>
</evidence>
<gene>
    <name evidence="3" type="ORF">CA163_02365</name>
    <name evidence="4" type="ORF">EHC69_00550</name>
    <name evidence="5" type="ORF">FVP01_19220</name>
    <name evidence="2" type="ORF">I7278_13670</name>
</gene>
<evidence type="ECO:0000313" key="3">
    <source>
        <dbReference type="EMBL" id="OXE34426.1"/>
    </source>
</evidence>
<organism evidence="3 6">
    <name type="scientific">Vibrio parahaemolyticus</name>
    <dbReference type="NCBI Taxonomy" id="670"/>
    <lineage>
        <taxon>Bacteria</taxon>
        <taxon>Pseudomonadati</taxon>
        <taxon>Pseudomonadota</taxon>
        <taxon>Gammaproteobacteria</taxon>
        <taxon>Vibrionales</taxon>
        <taxon>Vibrionaceae</taxon>
        <taxon>Vibrio</taxon>
    </lineage>
</organism>
<evidence type="ECO:0000313" key="8">
    <source>
        <dbReference type="Proteomes" id="UP000464718"/>
    </source>
</evidence>
<reference evidence="4 8" key="3">
    <citation type="submission" date="2018-12" db="EMBL/GenBank/DDBJ databases">
        <title>Genomic insights into the evolutionary origins and pathogenicity of five Vibrio parahaemolyticus strains isolated from the shrimp with acute hepatopancreatic necrosis disease (AHPND).</title>
        <authorList>
            <person name="Yang Q."/>
            <person name="Dong X."/>
            <person name="Xie G."/>
            <person name="Fu S."/>
            <person name="Zou P."/>
            <person name="Sun J."/>
            <person name="Wang Y."/>
            <person name="Huang J."/>
        </authorList>
    </citation>
    <scope>NUCLEOTIDE SEQUENCE [LARGE SCALE GENOMIC DNA]</scope>
    <source>
        <strain evidence="4 8">20160303005-1</strain>
    </source>
</reference>
<accession>A0A227BTI3</accession>
<evidence type="ECO:0000256" key="1">
    <source>
        <dbReference type="SAM" id="MobiDB-lite"/>
    </source>
</evidence>
<dbReference type="EMBL" id="CP034298">
    <property type="protein sequence ID" value="QHH11011.1"/>
    <property type="molecule type" value="Genomic_DNA"/>
</dbReference>
<reference evidence="2" key="2">
    <citation type="journal article" date="2018" name="Genome Biol.">
        <title>SKESA: strategic k-mer extension for scrupulous assemblies.</title>
        <authorList>
            <person name="Souvorov A."/>
            <person name="Agarwala R."/>
            <person name="Lipman D.J."/>
        </authorList>
    </citation>
    <scope>NUCLEOTIDE SEQUENCE</scope>
    <source>
        <strain evidence="2">1930</strain>
    </source>
</reference>
<dbReference type="AlphaFoldDB" id="A0A227BTI3"/>
<feature type="region of interest" description="Disordered" evidence="1">
    <location>
        <begin position="1"/>
        <end position="26"/>
    </location>
</feature>
<dbReference type="Proteomes" id="UP000321504">
    <property type="component" value="Unassembled WGS sequence"/>
</dbReference>
<dbReference type="Proteomes" id="UP000856022">
    <property type="component" value="Unassembled WGS sequence"/>
</dbReference>
<proteinExistence type="predicted"/>
<evidence type="ECO:0000313" key="6">
    <source>
        <dbReference type="Proteomes" id="UP000214596"/>
    </source>
</evidence>
<reference evidence="2" key="5">
    <citation type="submission" date="2019-12" db="EMBL/GenBank/DDBJ databases">
        <authorList>
            <consortium name="NCBI Pathogen Detection Project"/>
        </authorList>
    </citation>
    <scope>NUCLEOTIDE SEQUENCE</scope>
    <source>
        <strain evidence="2">1930</strain>
    </source>
</reference>